<accession>A0A5B7HGZ7</accession>
<proteinExistence type="predicted"/>
<keyword evidence="2" id="KW-1185">Reference proteome</keyword>
<protein>
    <submittedName>
        <fullName evidence="1">Uncharacterized protein</fullName>
    </submittedName>
</protein>
<gene>
    <name evidence="1" type="ORF">E2C01_063015</name>
</gene>
<dbReference type="EMBL" id="VSRR010028409">
    <property type="protein sequence ID" value="MPC68805.1"/>
    <property type="molecule type" value="Genomic_DNA"/>
</dbReference>
<organism evidence="1 2">
    <name type="scientific">Portunus trituberculatus</name>
    <name type="common">Swimming crab</name>
    <name type="synonym">Neptunus trituberculatus</name>
    <dbReference type="NCBI Taxonomy" id="210409"/>
    <lineage>
        <taxon>Eukaryota</taxon>
        <taxon>Metazoa</taxon>
        <taxon>Ecdysozoa</taxon>
        <taxon>Arthropoda</taxon>
        <taxon>Crustacea</taxon>
        <taxon>Multicrustacea</taxon>
        <taxon>Malacostraca</taxon>
        <taxon>Eumalacostraca</taxon>
        <taxon>Eucarida</taxon>
        <taxon>Decapoda</taxon>
        <taxon>Pleocyemata</taxon>
        <taxon>Brachyura</taxon>
        <taxon>Eubrachyura</taxon>
        <taxon>Portunoidea</taxon>
        <taxon>Portunidae</taxon>
        <taxon>Portuninae</taxon>
        <taxon>Portunus</taxon>
    </lineage>
</organism>
<evidence type="ECO:0000313" key="1">
    <source>
        <dbReference type="EMBL" id="MPC68805.1"/>
    </source>
</evidence>
<dbReference type="AlphaFoldDB" id="A0A5B7HGZ7"/>
<dbReference type="Proteomes" id="UP000324222">
    <property type="component" value="Unassembled WGS sequence"/>
</dbReference>
<evidence type="ECO:0000313" key="2">
    <source>
        <dbReference type="Proteomes" id="UP000324222"/>
    </source>
</evidence>
<comment type="caution">
    <text evidence="1">The sequence shown here is derived from an EMBL/GenBank/DDBJ whole genome shotgun (WGS) entry which is preliminary data.</text>
</comment>
<reference evidence="1 2" key="1">
    <citation type="submission" date="2019-05" db="EMBL/GenBank/DDBJ databases">
        <title>Another draft genome of Portunus trituberculatus and its Hox gene families provides insights of decapod evolution.</title>
        <authorList>
            <person name="Jeong J.-H."/>
            <person name="Song I."/>
            <person name="Kim S."/>
            <person name="Choi T."/>
            <person name="Kim D."/>
            <person name="Ryu S."/>
            <person name="Kim W."/>
        </authorList>
    </citation>
    <scope>NUCLEOTIDE SEQUENCE [LARGE SCALE GENOMIC DNA]</scope>
    <source>
        <tissue evidence="1">Muscle</tissue>
    </source>
</reference>
<sequence length="26" mass="3199">MTRFHILSAYYLVISYTFRNSCWGLR</sequence>
<name>A0A5B7HGZ7_PORTR</name>